<keyword evidence="3" id="KW-1185">Reference proteome</keyword>
<protein>
    <recommendedName>
        <fullName evidence="4">DUF1707 domain-containing protein</fullName>
    </recommendedName>
</protein>
<organism evidence="2 3">
    <name type="scientific">Ferrithrix thermotolerans DSM 19514</name>
    <dbReference type="NCBI Taxonomy" id="1121881"/>
    <lineage>
        <taxon>Bacteria</taxon>
        <taxon>Bacillati</taxon>
        <taxon>Actinomycetota</taxon>
        <taxon>Acidimicrobiia</taxon>
        <taxon>Acidimicrobiales</taxon>
        <taxon>Acidimicrobiaceae</taxon>
        <taxon>Ferrithrix</taxon>
    </lineage>
</organism>
<keyword evidence="1" id="KW-0812">Transmembrane</keyword>
<keyword evidence="1" id="KW-1133">Transmembrane helix</keyword>
<evidence type="ECO:0000313" key="2">
    <source>
        <dbReference type="EMBL" id="SHE65075.1"/>
    </source>
</evidence>
<accession>A0A1M4V7X7</accession>
<proteinExistence type="predicted"/>
<sequence>MFGEPRVPRWMIKVTEDDVERAKALLLDSLRSGKINHSEYIVRLGAIEKAKYVGDLYDQVFASSSALRRRGGRRFLSVRKLNLLSLIVAVSVFLGVGARSSITWVVVALVAFVTLFANAMKLWRTNQITKRSAKRSVDL</sequence>
<name>A0A1M4V7X7_9ACTN</name>
<dbReference type="AlphaFoldDB" id="A0A1M4V7X7"/>
<evidence type="ECO:0000313" key="3">
    <source>
        <dbReference type="Proteomes" id="UP000184295"/>
    </source>
</evidence>
<evidence type="ECO:0000256" key="1">
    <source>
        <dbReference type="SAM" id="Phobius"/>
    </source>
</evidence>
<keyword evidence="1" id="KW-0472">Membrane</keyword>
<reference evidence="3" key="1">
    <citation type="submission" date="2016-11" db="EMBL/GenBank/DDBJ databases">
        <authorList>
            <person name="Varghese N."/>
            <person name="Submissions S."/>
        </authorList>
    </citation>
    <scope>NUCLEOTIDE SEQUENCE [LARGE SCALE GENOMIC DNA]</scope>
    <source>
        <strain evidence="3">DSM 19514</strain>
    </source>
</reference>
<feature type="transmembrane region" description="Helical" evidence="1">
    <location>
        <begin position="102"/>
        <end position="123"/>
    </location>
</feature>
<feature type="transmembrane region" description="Helical" evidence="1">
    <location>
        <begin position="78"/>
        <end position="96"/>
    </location>
</feature>
<gene>
    <name evidence="2" type="ORF">SAMN02745225_01230</name>
</gene>
<dbReference type="RefSeq" id="WP_072790008.1">
    <property type="nucleotide sequence ID" value="NZ_FQUL01000014.1"/>
</dbReference>
<dbReference type="Proteomes" id="UP000184295">
    <property type="component" value="Unassembled WGS sequence"/>
</dbReference>
<evidence type="ECO:0008006" key="4">
    <source>
        <dbReference type="Google" id="ProtNLM"/>
    </source>
</evidence>
<dbReference type="EMBL" id="FQUL01000014">
    <property type="protein sequence ID" value="SHE65075.1"/>
    <property type="molecule type" value="Genomic_DNA"/>
</dbReference>